<evidence type="ECO:0000256" key="3">
    <source>
        <dbReference type="ARBA" id="ARBA00022475"/>
    </source>
</evidence>
<dbReference type="KEGG" id="rub:GBA63_12045"/>
<dbReference type="Gene3D" id="1.10.3720.10">
    <property type="entry name" value="MetI-like"/>
    <property type="match status" value="1"/>
</dbReference>
<evidence type="ECO:0000256" key="7">
    <source>
        <dbReference type="RuleBase" id="RU363032"/>
    </source>
</evidence>
<keyword evidence="4 7" id="KW-0812">Transmembrane</keyword>
<dbReference type="SUPFAM" id="SSF160964">
    <property type="entry name" value="MalF N-terminal region-like"/>
    <property type="match status" value="1"/>
</dbReference>
<dbReference type="InterPro" id="IPR000515">
    <property type="entry name" value="MetI-like"/>
</dbReference>
<accession>A0A6G8QA09</accession>
<keyword evidence="10" id="KW-1185">Reference proteome</keyword>
<evidence type="ECO:0000256" key="4">
    <source>
        <dbReference type="ARBA" id="ARBA00022692"/>
    </source>
</evidence>
<dbReference type="CDD" id="cd06261">
    <property type="entry name" value="TM_PBP2"/>
    <property type="match status" value="1"/>
</dbReference>
<organism evidence="9 10">
    <name type="scientific">Rubrobacter tropicus</name>
    <dbReference type="NCBI Taxonomy" id="2653851"/>
    <lineage>
        <taxon>Bacteria</taxon>
        <taxon>Bacillati</taxon>
        <taxon>Actinomycetota</taxon>
        <taxon>Rubrobacteria</taxon>
        <taxon>Rubrobacterales</taxon>
        <taxon>Rubrobacteraceae</taxon>
        <taxon>Rubrobacter</taxon>
    </lineage>
</organism>
<dbReference type="PANTHER" id="PTHR30193:SF37">
    <property type="entry name" value="INNER MEMBRANE ABC TRANSPORTER PERMEASE PROTEIN YCJO"/>
    <property type="match status" value="1"/>
</dbReference>
<dbReference type="GO" id="GO:0005886">
    <property type="term" value="C:plasma membrane"/>
    <property type="evidence" value="ECO:0007669"/>
    <property type="project" value="UniProtKB-SubCell"/>
</dbReference>
<feature type="transmembrane region" description="Helical" evidence="7">
    <location>
        <begin position="88"/>
        <end position="113"/>
    </location>
</feature>
<comment type="subcellular location">
    <subcellularLocation>
        <location evidence="1 7">Cell membrane</location>
        <topology evidence="1 7">Multi-pass membrane protein</topology>
    </subcellularLocation>
</comment>
<dbReference type="GO" id="GO:0055085">
    <property type="term" value="P:transmembrane transport"/>
    <property type="evidence" value="ECO:0007669"/>
    <property type="project" value="InterPro"/>
</dbReference>
<evidence type="ECO:0000256" key="1">
    <source>
        <dbReference type="ARBA" id="ARBA00004651"/>
    </source>
</evidence>
<feature type="transmembrane region" description="Helical" evidence="7">
    <location>
        <begin position="31"/>
        <end position="55"/>
    </location>
</feature>
<feature type="transmembrane region" description="Helical" evidence="7">
    <location>
        <begin position="232"/>
        <end position="254"/>
    </location>
</feature>
<feature type="transmembrane region" description="Helical" evidence="7">
    <location>
        <begin position="173"/>
        <end position="196"/>
    </location>
</feature>
<keyword evidence="5 7" id="KW-1133">Transmembrane helix</keyword>
<feature type="domain" description="ABC transmembrane type-1" evidence="8">
    <location>
        <begin position="88"/>
        <end position="300"/>
    </location>
</feature>
<evidence type="ECO:0000256" key="2">
    <source>
        <dbReference type="ARBA" id="ARBA00022448"/>
    </source>
</evidence>
<gene>
    <name evidence="9" type="ORF">GBA63_12045</name>
</gene>
<dbReference type="PANTHER" id="PTHR30193">
    <property type="entry name" value="ABC TRANSPORTER PERMEASE PROTEIN"/>
    <property type="match status" value="1"/>
</dbReference>
<dbReference type="RefSeq" id="WP_166176428.1">
    <property type="nucleotide sequence ID" value="NZ_CP045119.1"/>
</dbReference>
<dbReference type="EMBL" id="CP045119">
    <property type="protein sequence ID" value="QIN83289.1"/>
    <property type="molecule type" value="Genomic_DNA"/>
</dbReference>
<keyword evidence="2 7" id="KW-0813">Transport</keyword>
<reference evidence="9 10" key="1">
    <citation type="submission" date="2019-10" db="EMBL/GenBank/DDBJ databases">
        <title>Rubrobacter sp nov SCSIO 52090 isolated from a deep-sea sediment in the South China Sea.</title>
        <authorList>
            <person name="Chen R.W."/>
        </authorList>
    </citation>
    <scope>NUCLEOTIDE SEQUENCE [LARGE SCALE GENOMIC DNA]</scope>
    <source>
        <strain evidence="9 10">SCSIO 52909</strain>
    </source>
</reference>
<dbReference type="Pfam" id="PF00528">
    <property type="entry name" value="BPD_transp_1"/>
    <property type="match status" value="1"/>
</dbReference>
<name>A0A6G8QA09_9ACTN</name>
<proteinExistence type="inferred from homology"/>
<evidence type="ECO:0000313" key="10">
    <source>
        <dbReference type="Proteomes" id="UP000501452"/>
    </source>
</evidence>
<dbReference type="InterPro" id="IPR035906">
    <property type="entry name" value="MetI-like_sf"/>
</dbReference>
<keyword evidence="3" id="KW-1003">Cell membrane</keyword>
<evidence type="ECO:0000313" key="9">
    <source>
        <dbReference type="EMBL" id="QIN83289.1"/>
    </source>
</evidence>
<dbReference type="AlphaFoldDB" id="A0A6G8QA09"/>
<evidence type="ECO:0000256" key="5">
    <source>
        <dbReference type="ARBA" id="ARBA00022989"/>
    </source>
</evidence>
<feature type="transmembrane region" description="Helical" evidence="7">
    <location>
        <begin position="125"/>
        <end position="145"/>
    </location>
</feature>
<evidence type="ECO:0000259" key="8">
    <source>
        <dbReference type="PROSITE" id="PS50928"/>
    </source>
</evidence>
<protein>
    <submittedName>
        <fullName evidence="9">ABC transporter permease subunit</fullName>
    </submittedName>
</protein>
<sequence length="311" mass="35188">MAVANNPEERSASRFSRTVSRLRSSRDLEGWLFIAPVVVGVLGFQFFPILVSMYASFTQWDGLNPPEFIGLGNFVEMLTKDPLFYQTFVNTCVFTLGYVPLTILVSFILALLCNRQIRGVSFFRTAFFAPFVTNVVAVGFVWFYFYSPDQGVLNGLLQTVGIEGPAWLSDSRWAMPAVITVSVWQGVGYPMVILLAGLQGIPEELYEAAKIDGARAWHRVRNVTLPLLTPHFFFLTITQFIISFQVFGLIYVMTEGGPNHATSVYIYYLYERGFAFGNLGYASAMAWLLFVLIAAVTLVQWKLQKRWVFYE</sequence>
<evidence type="ECO:0000256" key="6">
    <source>
        <dbReference type="ARBA" id="ARBA00023136"/>
    </source>
</evidence>
<dbReference type="Proteomes" id="UP000501452">
    <property type="component" value="Chromosome"/>
</dbReference>
<comment type="similarity">
    <text evidence="7">Belongs to the binding-protein-dependent transport system permease family.</text>
</comment>
<dbReference type="SUPFAM" id="SSF161098">
    <property type="entry name" value="MetI-like"/>
    <property type="match status" value="1"/>
</dbReference>
<dbReference type="InterPro" id="IPR051393">
    <property type="entry name" value="ABC_transporter_permease"/>
</dbReference>
<dbReference type="PROSITE" id="PS50928">
    <property type="entry name" value="ABC_TM1"/>
    <property type="match status" value="1"/>
</dbReference>
<feature type="transmembrane region" description="Helical" evidence="7">
    <location>
        <begin position="274"/>
        <end position="299"/>
    </location>
</feature>
<keyword evidence="6 7" id="KW-0472">Membrane</keyword>